<protein>
    <recommendedName>
        <fullName evidence="2">HNH/Endo VII superfamily nuclease toxins domain-containing protein</fullName>
    </recommendedName>
</protein>
<evidence type="ECO:0000313" key="4">
    <source>
        <dbReference type="Proteomes" id="UP000291121"/>
    </source>
</evidence>
<name>A0A4P6G815_9PSED</name>
<gene>
    <name evidence="3" type="ORF">CUN61_17080</name>
</gene>
<feature type="domain" description="HNH/Endo VII superfamily nuclease toxins" evidence="2">
    <location>
        <begin position="3"/>
        <end position="57"/>
    </location>
</feature>
<reference evidence="3 4" key="1">
    <citation type="submission" date="2017-11" db="EMBL/GenBank/DDBJ databases">
        <title>Genome sequence of Pseudomonas arsenicoxydans ACM1.</title>
        <authorList>
            <person name="Nascimento F.X."/>
        </authorList>
    </citation>
    <scope>NUCLEOTIDE SEQUENCE [LARGE SCALE GENOMIC DNA]</scope>
    <source>
        <strain evidence="3 4">ACM1</strain>
    </source>
</reference>
<sequence length="60" mass="6573">MDRVFEFQLGNGKTVTIRDHSLGHVKGNEGPHFNTEVTGTKGTKAPLAAGEDSHTYFKKD</sequence>
<evidence type="ECO:0000313" key="3">
    <source>
        <dbReference type="EMBL" id="QAY85590.1"/>
    </source>
</evidence>
<dbReference type="RefSeq" id="WP_208667762.1">
    <property type="nucleotide sequence ID" value="NZ_CP024767.1"/>
</dbReference>
<dbReference type="EMBL" id="CP024767">
    <property type="protein sequence ID" value="QAY85590.1"/>
    <property type="molecule type" value="Genomic_DNA"/>
</dbReference>
<feature type="compositionally biased region" description="Basic and acidic residues" evidence="1">
    <location>
        <begin position="51"/>
        <end position="60"/>
    </location>
</feature>
<keyword evidence="4" id="KW-1185">Reference proteome</keyword>
<organism evidence="3 4">
    <name type="scientific">Pseudomonas arsenicoxydans</name>
    <dbReference type="NCBI Taxonomy" id="702115"/>
    <lineage>
        <taxon>Bacteria</taxon>
        <taxon>Pseudomonadati</taxon>
        <taxon>Pseudomonadota</taxon>
        <taxon>Gammaproteobacteria</taxon>
        <taxon>Pseudomonadales</taxon>
        <taxon>Pseudomonadaceae</taxon>
        <taxon>Pseudomonas</taxon>
    </lineage>
</organism>
<evidence type="ECO:0000259" key="2">
    <source>
        <dbReference type="Pfam" id="PF15657"/>
    </source>
</evidence>
<dbReference type="AlphaFoldDB" id="A0A4P6G815"/>
<accession>A0A4P6G815</accession>
<evidence type="ECO:0000256" key="1">
    <source>
        <dbReference type="SAM" id="MobiDB-lite"/>
    </source>
</evidence>
<proteinExistence type="predicted"/>
<dbReference type="Proteomes" id="UP000291121">
    <property type="component" value="Chromosome"/>
</dbReference>
<dbReference type="Pfam" id="PF15657">
    <property type="entry name" value="Tox-HNH-EHHH"/>
    <property type="match status" value="1"/>
</dbReference>
<feature type="region of interest" description="Disordered" evidence="1">
    <location>
        <begin position="22"/>
        <end position="60"/>
    </location>
</feature>
<dbReference type="InterPro" id="IPR028048">
    <property type="entry name" value="Tox-HNH-EHHH"/>
</dbReference>